<organism evidence="2 3">
    <name type="scientific">Aegilops tauschii subsp. strangulata</name>
    <name type="common">Goatgrass</name>
    <dbReference type="NCBI Taxonomy" id="200361"/>
    <lineage>
        <taxon>Eukaryota</taxon>
        <taxon>Viridiplantae</taxon>
        <taxon>Streptophyta</taxon>
        <taxon>Embryophyta</taxon>
        <taxon>Tracheophyta</taxon>
        <taxon>Spermatophyta</taxon>
        <taxon>Magnoliopsida</taxon>
        <taxon>Liliopsida</taxon>
        <taxon>Poales</taxon>
        <taxon>Poaceae</taxon>
        <taxon>BOP clade</taxon>
        <taxon>Pooideae</taxon>
        <taxon>Triticodae</taxon>
        <taxon>Triticeae</taxon>
        <taxon>Triticinae</taxon>
        <taxon>Aegilops</taxon>
    </lineage>
</organism>
<keyword evidence="3" id="KW-1185">Reference proteome</keyword>
<sequence>QVQPIRPRRTLSPPALPPPPPAAMAKSSSATATATASGTKKRKSKSGALTHEEVKALGLELLSSRAHLNHAPTLLALLSPTAPLSIALEALISLQSFFEPLLSSIPSASAAAAAAGGASDDPELVFGAWLRQRFDEFVAALVELSVSPHSDEAIREVALDAFMDFVKLGKDGSFHSAIYHKFLHAVVHATNSIDDVLELLGSKYSKYADVCFFTYTSLDKIANSLGSQTTGSGKDVLQNGDDGAEDRSAICVRNVYNILVHIPALDFKKESKFDMWSTVGLSSKGEKDTSEVLPYTS</sequence>
<dbReference type="PANTHER" id="PTHR12455:SF0">
    <property type="entry name" value="NUCLEOLAR COMPLEX PROTEIN 4 HOMOLOG"/>
    <property type="match status" value="1"/>
</dbReference>
<proteinExistence type="predicted"/>
<name>A0A453CXV3_AEGTS</name>
<evidence type="ECO:0000313" key="3">
    <source>
        <dbReference type="Proteomes" id="UP000015105"/>
    </source>
</evidence>
<dbReference type="PANTHER" id="PTHR12455">
    <property type="entry name" value="NUCLEOLAR COMPLEX PROTEIN 4"/>
    <property type="match status" value="1"/>
</dbReference>
<accession>A0A453CXV3</accession>
<reference evidence="2" key="4">
    <citation type="submission" date="2019-03" db="UniProtKB">
        <authorList>
            <consortium name="EnsemblPlants"/>
        </authorList>
    </citation>
    <scope>IDENTIFICATION</scope>
</reference>
<dbReference type="AlphaFoldDB" id="A0A453CXV3"/>
<reference evidence="2" key="3">
    <citation type="journal article" date="2017" name="Nature">
        <title>Genome sequence of the progenitor of the wheat D genome Aegilops tauschii.</title>
        <authorList>
            <person name="Luo M.C."/>
            <person name="Gu Y.Q."/>
            <person name="Puiu D."/>
            <person name="Wang H."/>
            <person name="Twardziok S.O."/>
            <person name="Deal K.R."/>
            <person name="Huo N."/>
            <person name="Zhu T."/>
            <person name="Wang L."/>
            <person name="Wang Y."/>
            <person name="McGuire P.E."/>
            <person name="Liu S."/>
            <person name="Long H."/>
            <person name="Ramasamy R.K."/>
            <person name="Rodriguez J.C."/>
            <person name="Van S.L."/>
            <person name="Yuan L."/>
            <person name="Wang Z."/>
            <person name="Xia Z."/>
            <person name="Xiao L."/>
            <person name="Anderson O.D."/>
            <person name="Ouyang S."/>
            <person name="Liang Y."/>
            <person name="Zimin A.V."/>
            <person name="Pertea G."/>
            <person name="Qi P."/>
            <person name="Bennetzen J.L."/>
            <person name="Dai X."/>
            <person name="Dawson M.W."/>
            <person name="Muller H.G."/>
            <person name="Kugler K."/>
            <person name="Rivarola-Duarte L."/>
            <person name="Spannagl M."/>
            <person name="Mayer K.F.X."/>
            <person name="Lu F.H."/>
            <person name="Bevan M.W."/>
            <person name="Leroy P."/>
            <person name="Li P."/>
            <person name="You F.M."/>
            <person name="Sun Q."/>
            <person name="Liu Z."/>
            <person name="Lyons E."/>
            <person name="Wicker T."/>
            <person name="Salzberg S.L."/>
            <person name="Devos K.M."/>
            <person name="Dvorak J."/>
        </authorList>
    </citation>
    <scope>NUCLEOTIDE SEQUENCE [LARGE SCALE GENOMIC DNA]</scope>
    <source>
        <strain evidence="2">cv. AL8/78</strain>
    </source>
</reference>
<protein>
    <submittedName>
        <fullName evidence="2">Uncharacterized protein</fullName>
    </submittedName>
</protein>
<dbReference type="GO" id="GO:0030692">
    <property type="term" value="C:Noc4p-Nop14p complex"/>
    <property type="evidence" value="ECO:0007669"/>
    <property type="project" value="TreeGrafter"/>
</dbReference>
<reference evidence="3" key="1">
    <citation type="journal article" date="2014" name="Science">
        <title>Ancient hybridizations among the ancestral genomes of bread wheat.</title>
        <authorList>
            <consortium name="International Wheat Genome Sequencing Consortium,"/>
            <person name="Marcussen T."/>
            <person name="Sandve S.R."/>
            <person name="Heier L."/>
            <person name="Spannagl M."/>
            <person name="Pfeifer M."/>
            <person name="Jakobsen K.S."/>
            <person name="Wulff B.B."/>
            <person name="Steuernagel B."/>
            <person name="Mayer K.F."/>
            <person name="Olsen O.A."/>
        </authorList>
    </citation>
    <scope>NUCLEOTIDE SEQUENCE [LARGE SCALE GENOMIC DNA]</scope>
    <source>
        <strain evidence="3">cv. AL8/78</strain>
    </source>
</reference>
<dbReference type="InterPro" id="IPR027193">
    <property type="entry name" value="Noc4"/>
</dbReference>
<dbReference type="GO" id="GO:0042254">
    <property type="term" value="P:ribosome biogenesis"/>
    <property type="evidence" value="ECO:0007669"/>
    <property type="project" value="InterPro"/>
</dbReference>
<reference evidence="2" key="5">
    <citation type="journal article" date="2021" name="G3 (Bethesda)">
        <title>Aegilops tauschii genome assembly Aet v5.0 features greater sequence contiguity and improved annotation.</title>
        <authorList>
            <person name="Wang L."/>
            <person name="Zhu T."/>
            <person name="Rodriguez J.C."/>
            <person name="Deal K.R."/>
            <person name="Dubcovsky J."/>
            <person name="McGuire P.E."/>
            <person name="Lux T."/>
            <person name="Spannagl M."/>
            <person name="Mayer K.F.X."/>
            <person name="Baldrich P."/>
            <person name="Meyers B.C."/>
            <person name="Huo N."/>
            <person name="Gu Y.Q."/>
            <person name="Zhou H."/>
            <person name="Devos K.M."/>
            <person name="Bennetzen J.L."/>
            <person name="Unver T."/>
            <person name="Budak H."/>
            <person name="Gulick P.J."/>
            <person name="Galiba G."/>
            <person name="Kalapos B."/>
            <person name="Nelson D.R."/>
            <person name="Li P."/>
            <person name="You F.M."/>
            <person name="Luo M.C."/>
            <person name="Dvorak J."/>
        </authorList>
    </citation>
    <scope>NUCLEOTIDE SEQUENCE [LARGE SCALE GENOMIC DNA]</scope>
    <source>
        <strain evidence="2">cv. AL8/78</strain>
    </source>
</reference>
<dbReference type="Proteomes" id="UP000015105">
    <property type="component" value="Chromosome 2D"/>
</dbReference>
<evidence type="ECO:0000313" key="2">
    <source>
        <dbReference type="EnsemblPlants" id="AET2Gv21004900.2"/>
    </source>
</evidence>
<evidence type="ECO:0000256" key="1">
    <source>
        <dbReference type="SAM" id="MobiDB-lite"/>
    </source>
</evidence>
<feature type="region of interest" description="Disordered" evidence="1">
    <location>
        <begin position="1"/>
        <end position="49"/>
    </location>
</feature>
<reference evidence="3" key="2">
    <citation type="journal article" date="2017" name="Nat. Plants">
        <title>The Aegilops tauschii genome reveals multiple impacts of transposons.</title>
        <authorList>
            <person name="Zhao G."/>
            <person name="Zou C."/>
            <person name="Li K."/>
            <person name="Wang K."/>
            <person name="Li T."/>
            <person name="Gao L."/>
            <person name="Zhang X."/>
            <person name="Wang H."/>
            <person name="Yang Z."/>
            <person name="Liu X."/>
            <person name="Jiang W."/>
            <person name="Mao L."/>
            <person name="Kong X."/>
            <person name="Jiao Y."/>
            <person name="Jia J."/>
        </authorList>
    </citation>
    <scope>NUCLEOTIDE SEQUENCE [LARGE SCALE GENOMIC DNA]</scope>
    <source>
        <strain evidence="3">cv. AL8/78</strain>
    </source>
</reference>
<dbReference type="EnsemblPlants" id="AET2Gv21004900.2">
    <property type="protein sequence ID" value="AET2Gv21004900.2"/>
    <property type="gene ID" value="AET2Gv21004900"/>
</dbReference>
<dbReference type="GO" id="GO:0032040">
    <property type="term" value="C:small-subunit processome"/>
    <property type="evidence" value="ECO:0007669"/>
    <property type="project" value="TreeGrafter"/>
</dbReference>
<feature type="compositionally biased region" description="Low complexity" evidence="1">
    <location>
        <begin position="23"/>
        <end position="38"/>
    </location>
</feature>
<dbReference type="Gramene" id="AET2Gv21004900.2">
    <property type="protein sequence ID" value="AET2Gv21004900.2"/>
    <property type="gene ID" value="AET2Gv21004900"/>
</dbReference>